<dbReference type="HAMAP" id="MF_00719">
    <property type="entry name" value="CobS"/>
    <property type="match status" value="1"/>
</dbReference>
<evidence type="ECO:0000256" key="6">
    <source>
        <dbReference type="ARBA" id="ARBA00015850"/>
    </source>
</evidence>
<comment type="catalytic activity">
    <reaction evidence="17 19">
        <text>alpha-ribazole + adenosylcob(III)inamide-GDP = adenosylcob(III)alamin + GMP + H(+)</text>
        <dbReference type="Rhea" id="RHEA:16049"/>
        <dbReference type="ChEBI" id="CHEBI:10329"/>
        <dbReference type="ChEBI" id="CHEBI:15378"/>
        <dbReference type="ChEBI" id="CHEBI:18408"/>
        <dbReference type="ChEBI" id="CHEBI:58115"/>
        <dbReference type="ChEBI" id="CHEBI:60487"/>
        <dbReference type="EC" id="2.7.8.26"/>
    </reaction>
</comment>
<comment type="cofactor">
    <cofactor evidence="1 19">
        <name>Mg(2+)</name>
        <dbReference type="ChEBI" id="CHEBI:18420"/>
    </cofactor>
</comment>
<evidence type="ECO:0000256" key="1">
    <source>
        <dbReference type="ARBA" id="ARBA00001946"/>
    </source>
</evidence>
<evidence type="ECO:0000256" key="2">
    <source>
        <dbReference type="ARBA" id="ARBA00004651"/>
    </source>
</evidence>
<dbReference type="UniPathway" id="UPA00148">
    <property type="reaction ID" value="UER00238"/>
</dbReference>
<organism evidence="20 21">
    <name type="scientific">Candidatus Desantisbacteria bacterium CG2_30_40_21</name>
    <dbReference type="NCBI Taxonomy" id="1817895"/>
    <lineage>
        <taxon>Bacteria</taxon>
        <taxon>Candidatus Desantisiibacteriota</taxon>
    </lineage>
</organism>
<dbReference type="AlphaFoldDB" id="A0A1J5E2T7"/>
<evidence type="ECO:0000256" key="13">
    <source>
        <dbReference type="ARBA" id="ARBA00023136"/>
    </source>
</evidence>
<feature type="transmembrane region" description="Helical" evidence="19">
    <location>
        <begin position="107"/>
        <end position="126"/>
    </location>
</feature>
<evidence type="ECO:0000256" key="18">
    <source>
        <dbReference type="ARBA" id="ARBA00049504"/>
    </source>
</evidence>
<dbReference type="Pfam" id="PF02654">
    <property type="entry name" value="CobS"/>
    <property type="match status" value="1"/>
</dbReference>
<evidence type="ECO:0000256" key="16">
    <source>
        <dbReference type="ARBA" id="ARBA00032853"/>
    </source>
</evidence>
<comment type="pathway">
    <text evidence="3 19">Cofactor biosynthesis; adenosylcobalamin biosynthesis; adenosylcobalamin from cob(II)yrinate a,c-diamide: step 7/7.</text>
</comment>
<dbReference type="GO" id="GO:0009236">
    <property type="term" value="P:cobalamin biosynthetic process"/>
    <property type="evidence" value="ECO:0007669"/>
    <property type="project" value="UniProtKB-UniRule"/>
</dbReference>
<evidence type="ECO:0000256" key="11">
    <source>
        <dbReference type="ARBA" id="ARBA00022842"/>
    </source>
</evidence>
<keyword evidence="9 19" id="KW-0808">Transferase</keyword>
<comment type="catalytic activity">
    <reaction evidence="18 19">
        <text>alpha-ribazole 5'-phosphate + adenosylcob(III)inamide-GDP = adenosylcob(III)alamin 5'-phosphate + GMP + H(+)</text>
        <dbReference type="Rhea" id="RHEA:23560"/>
        <dbReference type="ChEBI" id="CHEBI:15378"/>
        <dbReference type="ChEBI" id="CHEBI:57918"/>
        <dbReference type="ChEBI" id="CHEBI:58115"/>
        <dbReference type="ChEBI" id="CHEBI:60487"/>
        <dbReference type="ChEBI" id="CHEBI:60493"/>
        <dbReference type="EC" id="2.7.8.26"/>
    </reaction>
</comment>
<evidence type="ECO:0000256" key="15">
    <source>
        <dbReference type="ARBA" id="ARBA00032605"/>
    </source>
</evidence>
<keyword evidence="11 19" id="KW-0460">Magnesium</keyword>
<name>A0A1J5E2T7_9BACT</name>
<reference evidence="20 21" key="1">
    <citation type="journal article" date="2016" name="Environ. Microbiol.">
        <title>Genomic resolution of a cold subsurface aquifer community provides metabolic insights for novel microbes adapted to high CO concentrations.</title>
        <authorList>
            <person name="Probst A.J."/>
            <person name="Castelle C.J."/>
            <person name="Singh A."/>
            <person name="Brown C.T."/>
            <person name="Anantharaman K."/>
            <person name="Sharon I."/>
            <person name="Hug L.A."/>
            <person name="Burstein D."/>
            <person name="Emerson J.B."/>
            <person name="Thomas B.C."/>
            <person name="Banfield J.F."/>
        </authorList>
    </citation>
    <scope>NUCLEOTIDE SEQUENCE [LARGE SCALE GENOMIC DNA]</scope>
    <source>
        <strain evidence="20">CG2_30_40_21</strain>
    </source>
</reference>
<evidence type="ECO:0000256" key="12">
    <source>
        <dbReference type="ARBA" id="ARBA00022989"/>
    </source>
</evidence>
<evidence type="ECO:0000256" key="8">
    <source>
        <dbReference type="ARBA" id="ARBA00022573"/>
    </source>
</evidence>
<evidence type="ECO:0000256" key="4">
    <source>
        <dbReference type="ARBA" id="ARBA00010561"/>
    </source>
</evidence>
<evidence type="ECO:0000256" key="17">
    <source>
        <dbReference type="ARBA" id="ARBA00048623"/>
    </source>
</evidence>
<dbReference type="PANTHER" id="PTHR34148:SF1">
    <property type="entry name" value="ADENOSYLCOBINAMIDE-GDP RIBAZOLETRANSFERASE"/>
    <property type="match status" value="1"/>
</dbReference>
<accession>A0A1J5E2T7</accession>
<keyword evidence="10 19" id="KW-0812">Transmembrane</keyword>
<keyword evidence="12 19" id="KW-1133">Transmembrane helix</keyword>
<dbReference type="PANTHER" id="PTHR34148">
    <property type="entry name" value="ADENOSYLCOBINAMIDE-GDP RIBAZOLETRANSFERASE"/>
    <property type="match status" value="1"/>
</dbReference>
<protein>
    <recommendedName>
        <fullName evidence="6 19">Adenosylcobinamide-GDP ribazoletransferase</fullName>
        <ecNumber evidence="5 19">2.7.8.26</ecNumber>
    </recommendedName>
    <alternativeName>
        <fullName evidence="16 19">Cobalamin synthase</fullName>
    </alternativeName>
    <alternativeName>
        <fullName evidence="15 19">Cobalamin-5'-phosphate synthase</fullName>
    </alternativeName>
</protein>
<feature type="transmembrane region" description="Helical" evidence="19">
    <location>
        <begin position="31"/>
        <end position="48"/>
    </location>
</feature>
<dbReference type="InterPro" id="IPR003805">
    <property type="entry name" value="CobS"/>
</dbReference>
<proteinExistence type="inferred from homology"/>
<dbReference type="GO" id="GO:0051073">
    <property type="term" value="F:adenosylcobinamide-GDP ribazoletransferase activity"/>
    <property type="evidence" value="ECO:0007669"/>
    <property type="project" value="UniProtKB-UniRule"/>
</dbReference>
<evidence type="ECO:0000256" key="14">
    <source>
        <dbReference type="ARBA" id="ARBA00025228"/>
    </source>
</evidence>
<evidence type="ECO:0000256" key="7">
    <source>
        <dbReference type="ARBA" id="ARBA00022475"/>
    </source>
</evidence>
<feature type="transmembrane region" description="Helical" evidence="19">
    <location>
        <begin position="55"/>
        <end position="74"/>
    </location>
</feature>
<dbReference type="EMBL" id="MNYI01000041">
    <property type="protein sequence ID" value="OIP42689.1"/>
    <property type="molecule type" value="Genomic_DNA"/>
</dbReference>
<evidence type="ECO:0000256" key="9">
    <source>
        <dbReference type="ARBA" id="ARBA00022679"/>
    </source>
</evidence>
<comment type="similarity">
    <text evidence="4 19">Belongs to the CobS family.</text>
</comment>
<keyword evidence="13 19" id="KW-0472">Membrane</keyword>
<evidence type="ECO:0000256" key="19">
    <source>
        <dbReference type="HAMAP-Rule" id="MF_00719"/>
    </source>
</evidence>
<feature type="transmembrane region" description="Helical" evidence="19">
    <location>
        <begin position="138"/>
        <end position="159"/>
    </location>
</feature>
<dbReference type="GO" id="GO:0005886">
    <property type="term" value="C:plasma membrane"/>
    <property type="evidence" value="ECO:0007669"/>
    <property type="project" value="UniProtKB-SubCell"/>
</dbReference>
<dbReference type="GO" id="GO:0008818">
    <property type="term" value="F:cobalamin 5'-phosphate synthase activity"/>
    <property type="evidence" value="ECO:0007669"/>
    <property type="project" value="UniProtKB-UniRule"/>
</dbReference>
<evidence type="ECO:0000256" key="5">
    <source>
        <dbReference type="ARBA" id="ARBA00013200"/>
    </source>
</evidence>
<feature type="transmembrane region" description="Helical" evidence="19">
    <location>
        <begin position="179"/>
        <end position="211"/>
    </location>
</feature>
<comment type="function">
    <text evidence="14 19">Joins adenosylcobinamide-GDP and alpha-ribazole to generate adenosylcobalamin (Ado-cobalamin). Also synthesizes adenosylcobalamin 5'-phosphate from adenosylcobinamide-GDP and alpha-ribazole 5'-phosphate.</text>
</comment>
<comment type="caution">
    <text evidence="20">The sequence shown here is derived from an EMBL/GenBank/DDBJ whole genome shotgun (WGS) entry which is preliminary data.</text>
</comment>
<keyword evidence="7 19" id="KW-1003">Cell membrane</keyword>
<dbReference type="Proteomes" id="UP000183085">
    <property type="component" value="Unassembled WGS sequence"/>
</dbReference>
<dbReference type="STRING" id="1817895.AUJ95_01420"/>
<evidence type="ECO:0000313" key="20">
    <source>
        <dbReference type="EMBL" id="OIP42689.1"/>
    </source>
</evidence>
<dbReference type="NCBIfam" id="TIGR00317">
    <property type="entry name" value="cobS"/>
    <property type="match status" value="1"/>
</dbReference>
<comment type="subcellular location">
    <subcellularLocation>
        <location evidence="2 19">Cell membrane</location>
        <topology evidence="2 19">Multi-pass membrane protein</topology>
    </subcellularLocation>
</comment>
<gene>
    <name evidence="19" type="primary">cobS</name>
    <name evidence="20" type="ORF">AUJ95_01420</name>
</gene>
<evidence type="ECO:0000256" key="10">
    <source>
        <dbReference type="ARBA" id="ARBA00022692"/>
    </source>
</evidence>
<keyword evidence="8 19" id="KW-0169">Cobalamin biosynthesis</keyword>
<sequence>MWGFVIALQFLTRLIINPNIEVTEKGLGKSIAFFPIIGCVLGCILIVANLFLSRILFLSPLTVNLLIVIILIWLTGGLHLDGLADTIDGLSGAKEKEKILSIMRDSYVGVMGVLSLICLLGMKVCFLGEIQPEFKNQALLLMPLMGRWGIVIACCLGPYARDEGKAKAFVTQVGVKELLLATIFTIVVTIALIGWKGMSLTFLIPFFVLILTRYLIAKINGITGDTLGACCECSEVLVLIGMIALGKLL</sequence>
<evidence type="ECO:0000313" key="21">
    <source>
        <dbReference type="Proteomes" id="UP000183085"/>
    </source>
</evidence>
<dbReference type="EC" id="2.7.8.26" evidence="5 19"/>
<evidence type="ECO:0000256" key="3">
    <source>
        <dbReference type="ARBA" id="ARBA00004663"/>
    </source>
</evidence>